<evidence type="ECO:0000256" key="5">
    <source>
        <dbReference type="RuleBase" id="RU000304"/>
    </source>
</evidence>
<comment type="caution">
    <text evidence="8">The sequence shown here is derived from an EMBL/GenBank/DDBJ whole genome shotgun (WGS) entry which is preliminary data.</text>
</comment>
<comment type="similarity">
    <text evidence="5">Belongs to the protein kinase superfamily.</text>
</comment>
<evidence type="ECO:0000313" key="8">
    <source>
        <dbReference type="EMBL" id="KAH9527594.1"/>
    </source>
</evidence>
<keyword evidence="9" id="KW-1185">Reference proteome</keyword>
<dbReference type="InterPro" id="IPR050235">
    <property type="entry name" value="CK1_Ser-Thr_kinase"/>
</dbReference>
<evidence type="ECO:0000256" key="1">
    <source>
        <dbReference type="ARBA" id="ARBA00012513"/>
    </source>
</evidence>
<keyword evidence="3 4" id="KW-0067">ATP-binding</keyword>
<feature type="domain" description="Protein kinase" evidence="6">
    <location>
        <begin position="13"/>
        <end position="306"/>
    </location>
</feature>
<dbReference type="Gene3D" id="1.10.510.10">
    <property type="entry name" value="Transferase(Phosphotransferase) domain 1"/>
    <property type="match status" value="1"/>
</dbReference>
<evidence type="ECO:0000313" key="9">
    <source>
        <dbReference type="Proteomes" id="UP000790347"/>
    </source>
</evidence>
<dbReference type="EMBL" id="SDOV01000004">
    <property type="protein sequence ID" value="KAH7641652.1"/>
    <property type="molecule type" value="Genomic_DNA"/>
</dbReference>
<dbReference type="SMART" id="SM00220">
    <property type="entry name" value="S_TKc"/>
    <property type="match status" value="1"/>
</dbReference>
<dbReference type="Proteomes" id="UP000828236">
    <property type="component" value="Unassembled WGS sequence"/>
</dbReference>
<dbReference type="EMBL" id="ASGP02000001">
    <property type="protein sequence ID" value="KAH9527594.1"/>
    <property type="molecule type" value="Genomic_DNA"/>
</dbReference>
<reference evidence="7" key="2">
    <citation type="submission" date="2020-06" db="EMBL/GenBank/DDBJ databases">
        <authorList>
            <person name="Ji K."/>
            <person name="Li J."/>
        </authorList>
    </citation>
    <scope>NUCLEOTIDE SEQUENCE</scope>
    <source>
        <strain evidence="7">JKM2019</strain>
        <tissue evidence="7">Whole body</tissue>
    </source>
</reference>
<reference evidence="7" key="3">
    <citation type="journal article" date="2021" name="World Allergy Organ. J.">
        <title>Chromosome-level assembly of Dermatophagoides farinae genome and transcriptome reveals two novel allergens Der f 37 and Der f 39.</title>
        <authorList>
            <person name="Chen J."/>
            <person name="Cai Z."/>
            <person name="Fan D."/>
            <person name="Hu J."/>
            <person name="Hou Y."/>
            <person name="He Y."/>
            <person name="Zhang Z."/>
            <person name="Zhao Z."/>
            <person name="Gao P."/>
            <person name="Hu W."/>
            <person name="Sun J."/>
            <person name="Li J."/>
            <person name="Ji K."/>
        </authorList>
    </citation>
    <scope>NUCLEOTIDE SEQUENCE</scope>
    <source>
        <strain evidence="7">JKM2019</strain>
    </source>
</reference>
<dbReference type="InterPro" id="IPR011009">
    <property type="entry name" value="Kinase-like_dom_sf"/>
</dbReference>
<keyword evidence="8" id="KW-0418">Kinase</keyword>
<reference evidence="8" key="1">
    <citation type="submission" date="2013-05" db="EMBL/GenBank/DDBJ databases">
        <authorList>
            <person name="Yim A.K.Y."/>
            <person name="Chan T.F."/>
            <person name="Ji K.M."/>
            <person name="Liu X.Y."/>
            <person name="Zhou J.W."/>
            <person name="Li R.Q."/>
            <person name="Yang K.Y."/>
            <person name="Li J."/>
            <person name="Li M."/>
            <person name="Law P.T.W."/>
            <person name="Wu Y.L."/>
            <person name="Cai Z.L."/>
            <person name="Qin H."/>
            <person name="Bao Y."/>
            <person name="Leung R.K.K."/>
            <person name="Ng P.K.S."/>
            <person name="Zou J."/>
            <person name="Zhong X.J."/>
            <person name="Ran P.X."/>
            <person name="Zhong N.S."/>
            <person name="Liu Z.G."/>
            <person name="Tsui S.K.W."/>
        </authorList>
    </citation>
    <scope>NUCLEOTIDE SEQUENCE</scope>
    <source>
        <strain evidence="8">Derf</strain>
        <tissue evidence="8">Whole organism</tissue>
    </source>
</reference>
<reference evidence="8" key="4">
    <citation type="journal article" date="2022" name="Res Sq">
        <title>Comparative Genomics Reveals Insights into the Divergent Evolution of Astigmatic Mites and Household Pest Adaptations.</title>
        <authorList>
            <person name="Xiong Q."/>
            <person name="Wan A.T.-Y."/>
            <person name="Liu X.-Y."/>
            <person name="Fung C.S.-H."/>
            <person name="Xiao X."/>
            <person name="Malainual N."/>
            <person name="Hou J."/>
            <person name="Wang L."/>
            <person name="Wang M."/>
            <person name="Yang K."/>
            <person name="Cui Y."/>
            <person name="Leung E."/>
            <person name="Nong W."/>
            <person name="Shin S.-K."/>
            <person name="Au S."/>
            <person name="Jeong K.Y."/>
            <person name="Chew F.T."/>
            <person name="Hui J."/>
            <person name="Leung T.F."/>
            <person name="Tungtrongchitr A."/>
            <person name="Zhong N."/>
            <person name="Liu Z."/>
            <person name="Tsui S."/>
        </authorList>
    </citation>
    <scope>NUCLEOTIDE SEQUENCE</scope>
    <source>
        <strain evidence="8">Derf</strain>
        <tissue evidence="8">Whole organism</tissue>
    </source>
</reference>
<evidence type="ECO:0000256" key="2">
    <source>
        <dbReference type="ARBA" id="ARBA00022741"/>
    </source>
</evidence>
<dbReference type="Pfam" id="PF00069">
    <property type="entry name" value="Pkinase"/>
    <property type="match status" value="1"/>
</dbReference>
<protein>
    <recommendedName>
        <fullName evidence="1">non-specific serine/threonine protein kinase</fullName>
        <ecNumber evidence="1">2.7.11.1</ecNumber>
    </recommendedName>
</protein>
<dbReference type="PROSITE" id="PS00108">
    <property type="entry name" value="PROTEIN_KINASE_ST"/>
    <property type="match status" value="1"/>
</dbReference>
<dbReference type="AlphaFoldDB" id="A0A922IE18"/>
<gene>
    <name evidence="8" type="primary">YCK2_1</name>
    <name evidence="8" type="ORF">DERF_001601</name>
    <name evidence="7" type="ORF">HUG17_4697</name>
</gene>
<dbReference type="EC" id="2.7.11.1" evidence="1"/>
<dbReference type="PROSITE" id="PS00107">
    <property type="entry name" value="PROTEIN_KINASE_ATP"/>
    <property type="match status" value="1"/>
</dbReference>
<keyword evidence="5" id="KW-0723">Serine/threonine-protein kinase</keyword>
<dbReference type="InterPro" id="IPR008271">
    <property type="entry name" value="Ser/Thr_kinase_AS"/>
</dbReference>
<name>A0A922IE18_DERFA</name>
<organism evidence="8 9">
    <name type="scientific">Dermatophagoides farinae</name>
    <name type="common">American house dust mite</name>
    <dbReference type="NCBI Taxonomy" id="6954"/>
    <lineage>
        <taxon>Eukaryota</taxon>
        <taxon>Metazoa</taxon>
        <taxon>Ecdysozoa</taxon>
        <taxon>Arthropoda</taxon>
        <taxon>Chelicerata</taxon>
        <taxon>Arachnida</taxon>
        <taxon>Acari</taxon>
        <taxon>Acariformes</taxon>
        <taxon>Sarcoptiformes</taxon>
        <taxon>Astigmata</taxon>
        <taxon>Psoroptidia</taxon>
        <taxon>Analgoidea</taxon>
        <taxon>Pyroglyphidae</taxon>
        <taxon>Dermatophagoidinae</taxon>
        <taxon>Dermatophagoides</taxon>
    </lineage>
</organism>
<evidence type="ECO:0000313" key="7">
    <source>
        <dbReference type="EMBL" id="KAH7641652.1"/>
    </source>
</evidence>
<accession>A0A922IE18</accession>
<evidence type="ECO:0000256" key="3">
    <source>
        <dbReference type="ARBA" id="ARBA00022840"/>
    </source>
</evidence>
<keyword evidence="2 4" id="KW-0547">Nucleotide-binding</keyword>
<dbReference type="GO" id="GO:0004674">
    <property type="term" value="F:protein serine/threonine kinase activity"/>
    <property type="evidence" value="ECO:0007669"/>
    <property type="project" value="UniProtKB-KW"/>
</dbReference>
<dbReference type="SUPFAM" id="SSF56112">
    <property type="entry name" value="Protein kinase-like (PK-like)"/>
    <property type="match status" value="1"/>
</dbReference>
<dbReference type="GO" id="GO:0005524">
    <property type="term" value="F:ATP binding"/>
    <property type="evidence" value="ECO:0007669"/>
    <property type="project" value="UniProtKB-UniRule"/>
</dbReference>
<dbReference type="InterPro" id="IPR017441">
    <property type="entry name" value="Protein_kinase_ATP_BS"/>
</dbReference>
<dbReference type="PROSITE" id="PS50011">
    <property type="entry name" value="PROTEIN_KINASE_DOM"/>
    <property type="match status" value="1"/>
</dbReference>
<proteinExistence type="inferred from homology"/>
<evidence type="ECO:0000259" key="6">
    <source>
        <dbReference type="PROSITE" id="PS50011"/>
    </source>
</evidence>
<dbReference type="InterPro" id="IPR000719">
    <property type="entry name" value="Prot_kinase_dom"/>
</dbReference>
<keyword evidence="8" id="KW-0808">Transferase</keyword>
<evidence type="ECO:0000256" key="4">
    <source>
        <dbReference type="PROSITE-ProRule" id="PRU10141"/>
    </source>
</evidence>
<feature type="binding site" evidence="4">
    <location>
        <position position="43"/>
    </location>
    <ligand>
        <name>ATP</name>
        <dbReference type="ChEBI" id="CHEBI:30616"/>
    </ligand>
</feature>
<sequence>MSVISSPVLNDRYVINKKLGSGSFGFVYSGEDRENVFHMIAIKIEKFNSNETNSYHLNNEYNVYRFLKNYHGFAQFYVYQKSLYHGPSFIVIEQLYRNLNQLFDMCNQRFTLDTILEIAIQIITRIETLHSIGFVHRDIKPENFMIGFPKSKQYRTIHLIDFGLCKRYRNPHTMEHFSPSSHDRMVGSVLFMSCNSHFQLKQSRRDDIESLAYLLLYFLNGKNLPWSFGSGNNLAKNNPLEHCRKVGSMKQSLTSDQLFENHLKVFANLLSYARNLDFTDEPNYEMIRSEFARFKSNKETVFSWEL</sequence>
<dbReference type="Proteomes" id="UP000790347">
    <property type="component" value="Unassembled WGS sequence"/>
</dbReference>
<dbReference type="PANTHER" id="PTHR11909">
    <property type="entry name" value="CASEIN KINASE-RELATED"/>
    <property type="match status" value="1"/>
</dbReference>